<organism evidence="1 2">
    <name type="scientific">Oleoguttula mirabilis</name>
    <dbReference type="NCBI Taxonomy" id="1507867"/>
    <lineage>
        <taxon>Eukaryota</taxon>
        <taxon>Fungi</taxon>
        <taxon>Dikarya</taxon>
        <taxon>Ascomycota</taxon>
        <taxon>Pezizomycotina</taxon>
        <taxon>Dothideomycetes</taxon>
        <taxon>Dothideomycetidae</taxon>
        <taxon>Mycosphaerellales</taxon>
        <taxon>Teratosphaeriaceae</taxon>
        <taxon>Oleoguttula</taxon>
    </lineage>
</organism>
<reference evidence="1 2" key="1">
    <citation type="submission" date="2021-11" db="EMBL/GenBank/DDBJ databases">
        <title>Black yeast isolated from Biological Soil Crust.</title>
        <authorList>
            <person name="Kurbessoian T."/>
        </authorList>
    </citation>
    <scope>NUCLEOTIDE SEQUENCE [LARGE SCALE GENOMIC DNA]</scope>
    <source>
        <strain evidence="1 2">CCFEE 5522</strain>
    </source>
</reference>
<evidence type="ECO:0000313" key="1">
    <source>
        <dbReference type="EMBL" id="KAK4546630.1"/>
    </source>
</evidence>
<evidence type="ECO:0000313" key="2">
    <source>
        <dbReference type="Proteomes" id="UP001324427"/>
    </source>
</evidence>
<name>A0AAV9JM86_9PEZI</name>
<dbReference type="Proteomes" id="UP001324427">
    <property type="component" value="Unassembled WGS sequence"/>
</dbReference>
<gene>
    <name evidence="1" type="ORF">LTR36_001847</name>
</gene>
<protein>
    <submittedName>
        <fullName evidence="1">Uncharacterized protein</fullName>
    </submittedName>
</protein>
<dbReference type="EMBL" id="JAVFHQ010000014">
    <property type="protein sequence ID" value="KAK4546630.1"/>
    <property type="molecule type" value="Genomic_DNA"/>
</dbReference>
<dbReference type="AlphaFoldDB" id="A0AAV9JM86"/>
<sequence length="419" mass="44964">MTRESPMASLQLDEAAEESTLKQLQTEHGYYATNGAFVTHSQALGFPPNLGAIFPLAPATDAYVKNHAAIHAQLYQLARRTPRFLFRAWYDLSGGTLGLNTADAITPLAFAKGMGPASIHNLPVDILRDLADGHYGGTHVNTVFSLWSQSLPLVLSLATGIPHESAHVSVVDTALLVATPGEAPSPVLWTQELSRILPPCPGDWCEFLAFGVVAGAAHKAVRYTDLQEAGVGELLRAMQAGATAQYKEAEEPLVIAMRVGDLFGDAFKLPVTAYLLTLRATTAEATARLVDSLSAAFTEVPEQWRADANIMKAGHAYVGPFGETAQATELLRALVRKRYGDGGAEGEALIPTDPESEDLTEDPAKALLEYLAEGLAEHTETMATAQKPAPVPSRRVSRMVRELYTNMVGCENSNAMLSK</sequence>
<accession>A0AAV9JM86</accession>
<proteinExistence type="predicted"/>
<comment type="caution">
    <text evidence="1">The sequence shown here is derived from an EMBL/GenBank/DDBJ whole genome shotgun (WGS) entry which is preliminary data.</text>
</comment>
<keyword evidence="2" id="KW-1185">Reference proteome</keyword>